<dbReference type="NCBIfam" id="NF008196">
    <property type="entry name" value="PRK10952.1"/>
    <property type="match status" value="1"/>
</dbReference>
<evidence type="ECO:0000259" key="10">
    <source>
        <dbReference type="PROSITE" id="PS50928"/>
    </source>
</evidence>
<comment type="similarity">
    <text evidence="8">Belongs to the binding-protein-dependent transport system permease family.</text>
</comment>
<evidence type="ECO:0000256" key="7">
    <source>
        <dbReference type="ARBA" id="ARBA00023136"/>
    </source>
</evidence>
<proteinExistence type="inferred from homology"/>
<dbReference type="Proteomes" id="UP000221980">
    <property type="component" value="Unassembled WGS sequence"/>
</dbReference>
<organism evidence="11 12">
    <name type="scientific">Xenorhabdus miraniensis</name>
    <dbReference type="NCBI Taxonomy" id="351674"/>
    <lineage>
        <taxon>Bacteria</taxon>
        <taxon>Pseudomonadati</taxon>
        <taxon>Pseudomonadota</taxon>
        <taxon>Gammaproteobacteria</taxon>
        <taxon>Enterobacterales</taxon>
        <taxon>Morganellaceae</taxon>
        <taxon>Xenorhabdus</taxon>
    </lineage>
</organism>
<dbReference type="EMBL" id="NITZ01000013">
    <property type="protein sequence ID" value="PHM48034.1"/>
    <property type="molecule type" value="Genomic_DNA"/>
</dbReference>
<dbReference type="GO" id="GO:0043190">
    <property type="term" value="C:ATP-binding cassette (ABC) transporter complex"/>
    <property type="evidence" value="ECO:0007669"/>
    <property type="project" value="TreeGrafter"/>
</dbReference>
<keyword evidence="6 8" id="KW-1133">Transmembrane helix</keyword>
<dbReference type="AlphaFoldDB" id="A0A2D0JPE5"/>
<protein>
    <submittedName>
        <fullName evidence="11">Phosphate ABC transporter permease</fullName>
    </submittedName>
</protein>
<feature type="transmembrane region" description="Helical" evidence="8">
    <location>
        <begin position="265"/>
        <end position="285"/>
    </location>
</feature>
<comment type="caution">
    <text evidence="11">The sequence shown here is derived from an EMBL/GenBank/DDBJ whole genome shotgun (WGS) entry which is preliminary data.</text>
</comment>
<dbReference type="PANTHER" id="PTHR47737">
    <property type="entry name" value="GLYCINE BETAINE/PROLINE BETAINE TRANSPORT SYSTEM PERMEASE PROTEIN PROW"/>
    <property type="match status" value="1"/>
</dbReference>
<evidence type="ECO:0000313" key="12">
    <source>
        <dbReference type="Proteomes" id="UP000221980"/>
    </source>
</evidence>
<keyword evidence="4" id="KW-0997">Cell inner membrane</keyword>
<feature type="transmembrane region" description="Helical" evidence="8">
    <location>
        <begin position="186"/>
        <end position="213"/>
    </location>
</feature>
<feature type="transmembrane region" description="Helical" evidence="8">
    <location>
        <begin position="297"/>
        <end position="314"/>
    </location>
</feature>
<evidence type="ECO:0000256" key="9">
    <source>
        <dbReference type="SAM" id="MobiDB-lite"/>
    </source>
</evidence>
<dbReference type="GO" id="GO:0005275">
    <property type="term" value="F:amine transmembrane transporter activity"/>
    <property type="evidence" value="ECO:0007669"/>
    <property type="project" value="TreeGrafter"/>
</dbReference>
<accession>A0A2D0JPE5</accession>
<dbReference type="GO" id="GO:0015226">
    <property type="term" value="F:carnitine transmembrane transporter activity"/>
    <property type="evidence" value="ECO:0007669"/>
    <property type="project" value="TreeGrafter"/>
</dbReference>
<evidence type="ECO:0000256" key="5">
    <source>
        <dbReference type="ARBA" id="ARBA00022692"/>
    </source>
</evidence>
<dbReference type="InterPro" id="IPR000515">
    <property type="entry name" value="MetI-like"/>
</dbReference>
<gene>
    <name evidence="11" type="ORF">Xmir_02632</name>
</gene>
<dbReference type="GO" id="GO:0015871">
    <property type="term" value="P:choline transport"/>
    <property type="evidence" value="ECO:0007669"/>
    <property type="project" value="TreeGrafter"/>
</dbReference>
<dbReference type="CDD" id="cd06261">
    <property type="entry name" value="TM_PBP2"/>
    <property type="match status" value="1"/>
</dbReference>
<keyword evidence="7 8" id="KW-0472">Membrane</keyword>
<dbReference type="Gene3D" id="1.10.3720.10">
    <property type="entry name" value="MetI-like"/>
    <property type="match status" value="1"/>
</dbReference>
<comment type="subcellular location">
    <subcellularLocation>
        <location evidence="1">Cell inner membrane</location>
        <topology evidence="1">Multi-pass membrane protein</topology>
    </subcellularLocation>
    <subcellularLocation>
        <location evidence="8">Cell membrane</location>
        <topology evidence="8">Multi-pass membrane protein</topology>
    </subcellularLocation>
</comment>
<dbReference type="SUPFAM" id="SSF161098">
    <property type="entry name" value="MetI-like"/>
    <property type="match status" value="1"/>
</dbReference>
<evidence type="ECO:0000256" key="8">
    <source>
        <dbReference type="RuleBase" id="RU363032"/>
    </source>
</evidence>
<dbReference type="GO" id="GO:0031460">
    <property type="term" value="P:glycine betaine transport"/>
    <property type="evidence" value="ECO:0007669"/>
    <property type="project" value="TreeGrafter"/>
</dbReference>
<dbReference type="OrthoDB" id="9815258at2"/>
<dbReference type="FunFam" id="1.10.3720.10:FF:000001">
    <property type="entry name" value="Glycine betaine ABC transporter, permease"/>
    <property type="match status" value="1"/>
</dbReference>
<dbReference type="Pfam" id="PF00528">
    <property type="entry name" value="BPD_transp_1"/>
    <property type="match status" value="1"/>
</dbReference>
<dbReference type="InterPro" id="IPR035906">
    <property type="entry name" value="MetI-like_sf"/>
</dbReference>
<feature type="transmembrane region" description="Helical" evidence="8">
    <location>
        <begin position="119"/>
        <end position="137"/>
    </location>
</feature>
<feature type="compositionally biased region" description="Basic and acidic residues" evidence="9">
    <location>
        <begin position="373"/>
        <end position="385"/>
    </location>
</feature>
<feature type="transmembrane region" description="Helical" evidence="8">
    <location>
        <begin position="143"/>
        <end position="165"/>
    </location>
</feature>
<dbReference type="PANTHER" id="PTHR47737:SF1">
    <property type="entry name" value="GLYCINE BETAINE_PROLINE BETAINE TRANSPORT SYSTEM PERMEASE PROTEIN PROW"/>
    <property type="match status" value="1"/>
</dbReference>
<evidence type="ECO:0000256" key="6">
    <source>
        <dbReference type="ARBA" id="ARBA00022989"/>
    </source>
</evidence>
<evidence type="ECO:0000256" key="2">
    <source>
        <dbReference type="ARBA" id="ARBA00022448"/>
    </source>
</evidence>
<feature type="domain" description="ABC transmembrane type-1" evidence="10">
    <location>
        <begin position="139"/>
        <end position="318"/>
    </location>
</feature>
<feature type="transmembrane region" description="Helical" evidence="8">
    <location>
        <begin position="94"/>
        <end position="112"/>
    </location>
</feature>
<keyword evidence="5 8" id="KW-0812">Transmembrane</keyword>
<feature type="region of interest" description="Disordered" evidence="9">
    <location>
        <begin position="359"/>
        <end position="385"/>
    </location>
</feature>
<dbReference type="RefSeq" id="WP_099114686.1">
    <property type="nucleotide sequence ID" value="NZ_CAWNQI010000035.1"/>
</dbReference>
<name>A0A2D0JPE5_9GAMM</name>
<evidence type="ECO:0000313" key="11">
    <source>
        <dbReference type="EMBL" id="PHM48034.1"/>
    </source>
</evidence>
<sequence length="385" mass="42324">MKNNPPQINTDPIIVSDPWMDTATVSPSGNYDWLNTTSDIPPEHFNIMSPFQHKLIPFDSWVTNIVDWMVVHFRPVFQAIRVPVDFILNGFEQFLITTPAPITIVFFVFLVWQLAGAKMGGISFISLIFIGAIGAWSEAMITMALVLTALLFCILFGLPLGIWLARNDRIADMIRPLLDAMQTTPAFVYLIPIVMLFGIGNVPGVMVTIIFALPPMIRLTILGIKQVPDDLIEAAKSFGASPRQMLFKVQLPQAMPTIMAGVNQTLMLALSMVVISSMIAVGGLGQMVLRGIGRLDIGLASVGGVGIVILAIILDRLTQSLGKNTRSRKGHWYHSGPIGLLNLLLSSAKQKFSYPKNLQKTISDPTHNGGDNHAQHDSFMQKDHK</sequence>
<keyword evidence="12" id="KW-1185">Reference proteome</keyword>
<keyword evidence="3" id="KW-1003">Cell membrane</keyword>
<evidence type="ECO:0000256" key="1">
    <source>
        <dbReference type="ARBA" id="ARBA00004429"/>
    </source>
</evidence>
<evidence type="ECO:0000256" key="4">
    <source>
        <dbReference type="ARBA" id="ARBA00022519"/>
    </source>
</evidence>
<dbReference type="PROSITE" id="PS50928">
    <property type="entry name" value="ABC_TM1"/>
    <property type="match status" value="1"/>
</dbReference>
<keyword evidence="2 8" id="KW-0813">Transport</keyword>
<reference evidence="11 12" key="1">
    <citation type="journal article" date="2017" name="Nat. Microbiol.">
        <title>Natural product diversity associated with the nematode symbionts Photorhabdus and Xenorhabdus.</title>
        <authorList>
            <person name="Tobias N.J."/>
            <person name="Wolff H."/>
            <person name="Djahanschiri B."/>
            <person name="Grundmann F."/>
            <person name="Kronenwerth M."/>
            <person name="Shi Y.M."/>
            <person name="Simonyi S."/>
            <person name="Grun P."/>
            <person name="Shapiro-Ilan D."/>
            <person name="Pidot S.J."/>
            <person name="Stinear T.P."/>
            <person name="Ebersberger I."/>
            <person name="Bode H.B."/>
        </authorList>
    </citation>
    <scope>NUCLEOTIDE SEQUENCE [LARGE SCALE GENOMIC DNA]</scope>
    <source>
        <strain evidence="11 12">DSM 17902</strain>
    </source>
</reference>
<evidence type="ECO:0000256" key="3">
    <source>
        <dbReference type="ARBA" id="ARBA00022475"/>
    </source>
</evidence>